<dbReference type="RefSeq" id="WP_055152512.1">
    <property type="nucleotide sequence ID" value="NZ_CYZU01000012.1"/>
</dbReference>
<accession>A0A174DDI2</accession>
<dbReference type="STRING" id="39482.ERS852491_01632"/>
<evidence type="ECO:0000313" key="1">
    <source>
        <dbReference type="EMBL" id="CUO23544.1"/>
    </source>
</evidence>
<dbReference type="OrthoDB" id="1684927at2"/>
<gene>
    <name evidence="1" type="ORF">ERS852491_01632</name>
</gene>
<reference evidence="1 2" key="1">
    <citation type="submission" date="2015-09" db="EMBL/GenBank/DDBJ databases">
        <authorList>
            <consortium name="Pathogen Informatics"/>
        </authorList>
    </citation>
    <scope>NUCLEOTIDE SEQUENCE [LARGE SCALE GENOMIC DNA]</scope>
    <source>
        <strain evidence="1 2">2789STDY5834876</strain>
    </source>
</reference>
<proteinExistence type="predicted"/>
<name>A0A174DDI2_9FIRM</name>
<protein>
    <submittedName>
        <fullName evidence="1">Uncharacterized protein</fullName>
    </submittedName>
</protein>
<dbReference type="AlphaFoldDB" id="A0A174DDI2"/>
<evidence type="ECO:0000313" key="2">
    <source>
        <dbReference type="Proteomes" id="UP000095544"/>
    </source>
</evidence>
<dbReference type="EMBL" id="CYZU01000012">
    <property type="protein sequence ID" value="CUO23544.1"/>
    <property type="molecule type" value="Genomic_DNA"/>
</dbReference>
<dbReference type="Proteomes" id="UP000095544">
    <property type="component" value="Unassembled WGS sequence"/>
</dbReference>
<organism evidence="1 2">
    <name type="scientific">Faecalicatena contorta</name>
    <dbReference type="NCBI Taxonomy" id="39482"/>
    <lineage>
        <taxon>Bacteria</taxon>
        <taxon>Bacillati</taxon>
        <taxon>Bacillota</taxon>
        <taxon>Clostridia</taxon>
        <taxon>Lachnospirales</taxon>
        <taxon>Lachnospiraceae</taxon>
        <taxon>Faecalicatena</taxon>
    </lineage>
</organism>
<sequence>MANTIYTPITGMIRNITPFSGECCSQLISLMTDNGPVNFVSSPDTYIVNNTFLLPGMRVTAFFDPNQPVPLIYPPQYRAAVISLTMRNEQIAYGFFDRNLLAADQSLQLNLGPSTNVVTGNGQRFNCTIGGRNLIVFYSNTTRSIPPQTTPRKIIVMC</sequence>